<accession>A0A1E3QCP7</accession>
<evidence type="ECO:0000313" key="1">
    <source>
        <dbReference type="EMBL" id="ODQ74807.1"/>
    </source>
</evidence>
<keyword evidence="2" id="KW-1185">Reference proteome</keyword>
<proteinExistence type="predicted"/>
<dbReference type="Proteomes" id="UP000094385">
    <property type="component" value="Unassembled WGS sequence"/>
</dbReference>
<organism evidence="1 2">
    <name type="scientific">Lipomyces starkeyi NRRL Y-11557</name>
    <dbReference type="NCBI Taxonomy" id="675824"/>
    <lineage>
        <taxon>Eukaryota</taxon>
        <taxon>Fungi</taxon>
        <taxon>Dikarya</taxon>
        <taxon>Ascomycota</taxon>
        <taxon>Saccharomycotina</taxon>
        <taxon>Lipomycetes</taxon>
        <taxon>Lipomycetales</taxon>
        <taxon>Lipomycetaceae</taxon>
        <taxon>Lipomyces</taxon>
    </lineage>
</organism>
<gene>
    <name evidence="1" type="ORF">LIPSTDRAFT_102869</name>
</gene>
<sequence length="99" mass="10784">MHTFLVSKPSYDAVAGPTVSQLLTPALPDELMRASTPLRPLTTLSAVPPVLEDSDDDLYDDIELPTAAQIAIGAARGTAYHPPLDHRRPVDHHRLLCLH</sequence>
<name>A0A1E3QCP7_LIPST</name>
<dbReference type="EMBL" id="KV454291">
    <property type="protein sequence ID" value="ODQ74807.1"/>
    <property type="molecule type" value="Genomic_DNA"/>
</dbReference>
<dbReference type="AlphaFoldDB" id="A0A1E3QCP7"/>
<protein>
    <submittedName>
        <fullName evidence="1">Uncharacterized protein</fullName>
    </submittedName>
</protein>
<evidence type="ECO:0000313" key="2">
    <source>
        <dbReference type="Proteomes" id="UP000094385"/>
    </source>
</evidence>
<reference evidence="1 2" key="1">
    <citation type="journal article" date="2016" name="Proc. Natl. Acad. Sci. U.S.A.">
        <title>Comparative genomics of biotechnologically important yeasts.</title>
        <authorList>
            <person name="Riley R."/>
            <person name="Haridas S."/>
            <person name="Wolfe K.H."/>
            <person name="Lopes M.R."/>
            <person name="Hittinger C.T."/>
            <person name="Goeker M."/>
            <person name="Salamov A.A."/>
            <person name="Wisecaver J.H."/>
            <person name="Long T.M."/>
            <person name="Calvey C.H."/>
            <person name="Aerts A.L."/>
            <person name="Barry K.W."/>
            <person name="Choi C."/>
            <person name="Clum A."/>
            <person name="Coughlan A.Y."/>
            <person name="Deshpande S."/>
            <person name="Douglass A.P."/>
            <person name="Hanson S.J."/>
            <person name="Klenk H.-P."/>
            <person name="LaButti K.M."/>
            <person name="Lapidus A."/>
            <person name="Lindquist E.A."/>
            <person name="Lipzen A.M."/>
            <person name="Meier-Kolthoff J.P."/>
            <person name="Ohm R.A."/>
            <person name="Otillar R.P."/>
            <person name="Pangilinan J.L."/>
            <person name="Peng Y."/>
            <person name="Rokas A."/>
            <person name="Rosa C.A."/>
            <person name="Scheuner C."/>
            <person name="Sibirny A.A."/>
            <person name="Slot J.C."/>
            <person name="Stielow J.B."/>
            <person name="Sun H."/>
            <person name="Kurtzman C.P."/>
            <person name="Blackwell M."/>
            <person name="Grigoriev I.V."/>
            <person name="Jeffries T.W."/>
        </authorList>
    </citation>
    <scope>NUCLEOTIDE SEQUENCE [LARGE SCALE GENOMIC DNA]</scope>
    <source>
        <strain evidence="1 2">NRRL Y-11557</strain>
    </source>
</reference>